<gene>
    <name evidence="2" type="ORF">PHYPSEUDO_003200</name>
</gene>
<dbReference type="EMBL" id="JAGDFM010000163">
    <property type="protein sequence ID" value="KAG7383907.1"/>
    <property type="molecule type" value="Genomic_DNA"/>
</dbReference>
<dbReference type="Proteomes" id="UP000694044">
    <property type="component" value="Unassembled WGS sequence"/>
</dbReference>
<feature type="compositionally biased region" description="Basic and acidic residues" evidence="1">
    <location>
        <begin position="1"/>
        <end position="15"/>
    </location>
</feature>
<protein>
    <submittedName>
        <fullName evidence="2">Uncharacterized protein</fullName>
    </submittedName>
</protein>
<evidence type="ECO:0000313" key="3">
    <source>
        <dbReference type="Proteomes" id="UP000694044"/>
    </source>
</evidence>
<dbReference type="AlphaFoldDB" id="A0A8T1VRQ2"/>
<name>A0A8T1VRQ2_9STRA</name>
<accession>A0A8T1VRQ2</accession>
<reference evidence="2" key="1">
    <citation type="submission" date="2021-02" db="EMBL/GenBank/DDBJ databases">
        <authorList>
            <person name="Palmer J.M."/>
        </authorList>
    </citation>
    <scope>NUCLEOTIDE SEQUENCE</scope>
    <source>
        <strain evidence="2">SCRP734</strain>
    </source>
</reference>
<evidence type="ECO:0000256" key="1">
    <source>
        <dbReference type="SAM" id="MobiDB-lite"/>
    </source>
</evidence>
<feature type="region of interest" description="Disordered" evidence="1">
    <location>
        <begin position="146"/>
        <end position="166"/>
    </location>
</feature>
<evidence type="ECO:0000313" key="2">
    <source>
        <dbReference type="EMBL" id="KAG7383907.1"/>
    </source>
</evidence>
<keyword evidence="3" id="KW-1185">Reference proteome</keyword>
<sequence length="248" mass="27710">MRRWRREEETSDKSGSDSGSDGDSNTENLGTRQLVHALPVQIDSDELRHQQGDLQEKNRQLVEQRTPIFYNNNPGFRPINETAEVGSMKVNREGQRWSTALRLVTADRDAVPGAKRSTNHNANPDCNLVGSGLQQMASRGACLRRQQAGGGGNNGRLWLSRTDGPHNDVVDKTGDVEMTNAQPAFEYIKPQRLSDLGQSALVKFMRDRRQYEDRIWERSLATGETHANVGVSLKSSMDPRIIAHFGTL</sequence>
<comment type="caution">
    <text evidence="2">The sequence shown here is derived from an EMBL/GenBank/DDBJ whole genome shotgun (WGS) entry which is preliminary data.</text>
</comment>
<proteinExistence type="predicted"/>
<organism evidence="2 3">
    <name type="scientific">Phytophthora pseudosyringae</name>
    <dbReference type="NCBI Taxonomy" id="221518"/>
    <lineage>
        <taxon>Eukaryota</taxon>
        <taxon>Sar</taxon>
        <taxon>Stramenopiles</taxon>
        <taxon>Oomycota</taxon>
        <taxon>Peronosporomycetes</taxon>
        <taxon>Peronosporales</taxon>
        <taxon>Peronosporaceae</taxon>
        <taxon>Phytophthora</taxon>
    </lineage>
</organism>
<dbReference type="OrthoDB" id="122810at2759"/>
<feature type="region of interest" description="Disordered" evidence="1">
    <location>
        <begin position="1"/>
        <end position="28"/>
    </location>
</feature>